<dbReference type="InterPro" id="IPR009100">
    <property type="entry name" value="AcylCoA_DH/oxidase_NM_dom_sf"/>
</dbReference>
<dbReference type="GO" id="GO:0003995">
    <property type="term" value="F:acyl-CoA dehydrogenase activity"/>
    <property type="evidence" value="ECO:0007669"/>
    <property type="project" value="TreeGrafter"/>
</dbReference>
<dbReference type="Proteomes" id="UP000242444">
    <property type="component" value="Unassembled WGS sequence"/>
</dbReference>
<protein>
    <submittedName>
        <fullName evidence="8">Oxidoreductase</fullName>
    </submittedName>
</protein>
<dbReference type="EMBL" id="NKYE01000006">
    <property type="protein sequence ID" value="OZM73109.1"/>
    <property type="molecule type" value="Genomic_DNA"/>
</dbReference>
<keyword evidence="2 5" id="KW-0285">Flavoprotein</keyword>
<feature type="domain" description="Acyl-CoA dehydrogenase/oxidase C-terminal" evidence="6">
    <location>
        <begin position="158"/>
        <end position="307"/>
    </location>
</feature>
<dbReference type="AlphaFoldDB" id="A0A263D4J1"/>
<dbReference type="GO" id="GO:0033539">
    <property type="term" value="P:fatty acid beta-oxidation using acyl-CoA dehydrogenase"/>
    <property type="evidence" value="ECO:0007669"/>
    <property type="project" value="TreeGrafter"/>
</dbReference>
<dbReference type="Gene3D" id="2.40.110.10">
    <property type="entry name" value="Butyryl-CoA Dehydrogenase, subunit A, domain 2"/>
    <property type="match status" value="1"/>
</dbReference>
<dbReference type="InParanoid" id="A0A263D4J1"/>
<dbReference type="PANTHER" id="PTHR48083:SF2">
    <property type="entry name" value="MEDIUM-CHAIN SPECIFIC ACYL-COA DEHYDROGENASE, MITOCHONDRIAL"/>
    <property type="match status" value="1"/>
</dbReference>
<dbReference type="GO" id="GO:0005737">
    <property type="term" value="C:cytoplasm"/>
    <property type="evidence" value="ECO:0007669"/>
    <property type="project" value="TreeGrafter"/>
</dbReference>
<dbReference type="PANTHER" id="PTHR48083">
    <property type="entry name" value="MEDIUM-CHAIN SPECIFIC ACYL-COA DEHYDROGENASE, MITOCHONDRIAL-RELATED"/>
    <property type="match status" value="1"/>
</dbReference>
<dbReference type="Gene3D" id="1.20.140.10">
    <property type="entry name" value="Butyryl-CoA Dehydrogenase, subunit A, domain 3"/>
    <property type="match status" value="1"/>
</dbReference>
<dbReference type="CDD" id="cd00567">
    <property type="entry name" value="ACAD"/>
    <property type="match status" value="1"/>
</dbReference>
<evidence type="ECO:0000256" key="1">
    <source>
        <dbReference type="ARBA" id="ARBA00009347"/>
    </source>
</evidence>
<dbReference type="InterPro" id="IPR050741">
    <property type="entry name" value="Acyl-CoA_dehydrogenase"/>
</dbReference>
<organism evidence="8 9">
    <name type="scientific">Amycolatopsis antarctica</name>
    <dbReference type="NCBI Taxonomy" id="1854586"/>
    <lineage>
        <taxon>Bacteria</taxon>
        <taxon>Bacillati</taxon>
        <taxon>Actinomycetota</taxon>
        <taxon>Actinomycetes</taxon>
        <taxon>Pseudonocardiales</taxon>
        <taxon>Pseudonocardiaceae</taxon>
        <taxon>Amycolatopsis</taxon>
    </lineage>
</organism>
<evidence type="ECO:0000256" key="4">
    <source>
        <dbReference type="ARBA" id="ARBA00023002"/>
    </source>
</evidence>
<evidence type="ECO:0000256" key="5">
    <source>
        <dbReference type="RuleBase" id="RU362125"/>
    </source>
</evidence>
<dbReference type="Pfam" id="PF02770">
    <property type="entry name" value="Acyl-CoA_dh_M"/>
    <property type="match status" value="1"/>
</dbReference>
<accession>A0A263D4J1</accession>
<evidence type="ECO:0000256" key="2">
    <source>
        <dbReference type="ARBA" id="ARBA00022630"/>
    </source>
</evidence>
<sequence length="501" mass="52144">MRLVAGHDLTVAIAHGKSFLGSASVWVGGNDEQAAWLGAQLAGGTEISWGLTERGHGSDLLAGALSATRDGGRWRLDGEKWLINNATRADLICVLARTDPAGGPRGFSLFLVDKRTLPEDTFRCLPRERTHGIRGADISGISFTAAPVPATALVGAEGTGLETVLTALQLTRTVCGALSLGAADHALRLTADFLRERQVYGQTLAELPNVRHLLGRAAAGTLVAEAVMTVTARGVHTLPGELSVGSAVTKAFVPTVVDGALEQLGELLGARGFLTGAHADGMFAKLERDHRVVGIFDGSTPVNRSALIAQFPRLARTYRRPDALDGAAAAANLGTPLPPLDPKALKLVSGTGCGIVRALPDAARHARDRAAADPADRNLAAVAALATAIEDEAAELHTEIAAGMGATREVPAAAFLAAERYELCYAASACLLLWWHNPESTEPEWARACLSFVAEELALEVNLADNTDVSDSTGYEVIAAAVLETSTIGGPRPWGGGGHAG</sequence>
<gene>
    <name evidence="8" type="ORF">CFN78_11815</name>
</gene>
<comment type="caution">
    <text evidence="8">The sequence shown here is derived from an EMBL/GenBank/DDBJ whole genome shotgun (WGS) entry which is preliminary data.</text>
</comment>
<keyword evidence="4 5" id="KW-0560">Oxidoreductase</keyword>
<evidence type="ECO:0000313" key="8">
    <source>
        <dbReference type="EMBL" id="OZM73109.1"/>
    </source>
</evidence>
<evidence type="ECO:0000313" key="9">
    <source>
        <dbReference type="Proteomes" id="UP000242444"/>
    </source>
</evidence>
<comment type="similarity">
    <text evidence="1 5">Belongs to the acyl-CoA dehydrogenase family.</text>
</comment>
<dbReference type="Pfam" id="PF00441">
    <property type="entry name" value="Acyl-CoA_dh_1"/>
    <property type="match status" value="1"/>
</dbReference>
<evidence type="ECO:0000259" key="7">
    <source>
        <dbReference type="Pfam" id="PF02770"/>
    </source>
</evidence>
<name>A0A263D4J1_9PSEU</name>
<reference evidence="8 9" key="1">
    <citation type="submission" date="2017-07" db="EMBL/GenBank/DDBJ databases">
        <title>Amycolatopsis antarcticus sp. nov., isolated from the surface of an Antarcticus brown macroalga.</title>
        <authorList>
            <person name="Wang J."/>
            <person name="Leiva S."/>
            <person name="Huang J."/>
            <person name="Huang Y."/>
        </authorList>
    </citation>
    <scope>NUCLEOTIDE SEQUENCE [LARGE SCALE GENOMIC DNA]</scope>
    <source>
        <strain evidence="8 9">AU-G6</strain>
    </source>
</reference>
<proteinExistence type="inferred from homology"/>
<dbReference type="SUPFAM" id="SSF56645">
    <property type="entry name" value="Acyl-CoA dehydrogenase NM domain-like"/>
    <property type="match status" value="1"/>
</dbReference>
<keyword evidence="9" id="KW-1185">Reference proteome</keyword>
<comment type="cofactor">
    <cofactor evidence="5">
        <name>FAD</name>
        <dbReference type="ChEBI" id="CHEBI:57692"/>
    </cofactor>
</comment>
<dbReference type="InterPro" id="IPR009075">
    <property type="entry name" value="AcylCo_DH/oxidase_C"/>
</dbReference>
<evidence type="ECO:0000256" key="3">
    <source>
        <dbReference type="ARBA" id="ARBA00022827"/>
    </source>
</evidence>
<dbReference type="InterPro" id="IPR006091">
    <property type="entry name" value="Acyl-CoA_Oxase/DH_mid-dom"/>
</dbReference>
<dbReference type="InterPro" id="IPR036250">
    <property type="entry name" value="AcylCo_DH-like_C"/>
</dbReference>
<evidence type="ECO:0000259" key="6">
    <source>
        <dbReference type="Pfam" id="PF00441"/>
    </source>
</evidence>
<dbReference type="SUPFAM" id="SSF47203">
    <property type="entry name" value="Acyl-CoA dehydrogenase C-terminal domain-like"/>
    <property type="match status" value="1"/>
</dbReference>
<dbReference type="OrthoDB" id="3666321at2"/>
<dbReference type="InterPro" id="IPR046373">
    <property type="entry name" value="Acyl-CoA_Oxase/DH_mid-dom_sf"/>
</dbReference>
<feature type="domain" description="Acyl-CoA oxidase/dehydrogenase middle" evidence="7">
    <location>
        <begin position="50"/>
        <end position="144"/>
    </location>
</feature>
<keyword evidence="3 5" id="KW-0274">FAD</keyword>